<sequence>MEMRSEYYHILFLAIPQKAPKLPSTSFFPLPTHTLPTPIVPERDSPFLLSFDSLHQPSMAMAKGIRYESKCGKILSECSIRYSKKAMQIVQPEWHVTQSQQMVRTVSPIHPECFFIGMSISHSRRLPEQMILFAVAHILLSRLEVFGAALRVPRCRVLSDSRMALAHDNDCGGTNNRRAAVLDERADNRLRRDLPGEILELVLNRIRNDVTSGAIWRNIAFNYTEQDLDT</sequence>
<gene>
    <name evidence="1" type="ORF">DAPPUDRAFT_254070</name>
</gene>
<keyword evidence="2" id="KW-1185">Reference proteome</keyword>
<protein>
    <submittedName>
        <fullName evidence="1">Uncharacterized protein</fullName>
    </submittedName>
</protein>
<dbReference type="KEGG" id="dpx:DAPPUDRAFT_254070"/>
<organism evidence="1 2">
    <name type="scientific">Daphnia pulex</name>
    <name type="common">Water flea</name>
    <dbReference type="NCBI Taxonomy" id="6669"/>
    <lineage>
        <taxon>Eukaryota</taxon>
        <taxon>Metazoa</taxon>
        <taxon>Ecdysozoa</taxon>
        <taxon>Arthropoda</taxon>
        <taxon>Crustacea</taxon>
        <taxon>Branchiopoda</taxon>
        <taxon>Diplostraca</taxon>
        <taxon>Cladocera</taxon>
        <taxon>Anomopoda</taxon>
        <taxon>Daphniidae</taxon>
        <taxon>Daphnia</taxon>
    </lineage>
</organism>
<proteinExistence type="predicted"/>
<dbReference type="Proteomes" id="UP000000305">
    <property type="component" value="Unassembled WGS sequence"/>
</dbReference>
<dbReference type="AlphaFoldDB" id="E9H684"/>
<dbReference type="EMBL" id="GL732596">
    <property type="protein sequence ID" value="EFX72777.1"/>
    <property type="molecule type" value="Genomic_DNA"/>
</dbReference>
<dbReference type="InParanoid" id="E9H684"/>
<evidence type="ECO:0000313" key="1">
    <source>
        <dbReference type="EMBL" id="EFX72777.1"/>
    </source>
</evidence>
<evidence type="ECO:0000313" key="2">
    <source>
        <dbReference type="Proteomes" id="UP000000305"/>
    </source>
</evidence>
<accession>E9H684</accession>
<reference evidence="1 2" key="1">
    <citation type="journal article" date="2011" name="Science">
        <title>The ecoresponsive genome of Daphnia pulex.</title>
        <authorList>
            <person name="Colbourne J.K."/>
            <person name="Pfrender M.E."/>
            <person name="Gilbert D."/>
            <person name="Thomas W.K."/>
            <person name="Tucker A."/>
            <person name="Oakley T.H."/>
            <person name="Tokishita S."/>
            <person name="Aerts A."/>
            <person name="Arnold G.J."/>
            <person name="Basu M.K."/>
            <person name="Bauer D.J."/>
            <person name="Caceres C.E."/>
            <person name="Carmel L."/>
            <person name="Casola C."/>
            <person name="Choi J.H."/>
            <person name="Detter J.C."/>
            <person name="Dong Q."/>
            <person name="Dusheyko S."/>
            <person name="Eads B.D."/>
            <person name="Frohlich T."/>
            <person name="Geiler-Samerotte K.A."/>
            <person name="Gerlach D."/>
            <person name="Hatcher P."/>
            <person name="Jogdeo S."/>
            <person name="Krijgsveld J."/>
            <person name="Kriventseva E.V."/>
            <person name="Kultz D."/>
            <person name="Laforsch C."/>
            <person name="Lindquist E."/>
            <person name="Lopez J."/>
            <person name="Manak J.R."/>
            <person name="Muller J."/>
            <person name="Pangilinan J."/>
            <person name="Patwardhan R.P."/>
            <person name="Pitluck S."/>
            <person name="Pritham E.J."/>
            <person name="Rechtsteiner A."/>
            <person name="Rho M."/>
            <person name="Rogozin I.B."/>
            <person name="Sakarya O."/>
            <person name="Salamov A."/>
            <person name="Schaack S."/>
            <person name="Shapiro H."/>
            <person name="Shiga Y."/>
            <person name="Skalitzky C."/>
            <person name="Smith Z."/>
            <person name="Souvorov A."/>
            <person name="Sung W."/>
            <person name="Tang Z."/>
            <person name="Tsuchiya D."/>
            <person name="Tu H."/>
            <person name="Vos H."/>
            <person name="Wang M."/>
            <person name="Wolf Y.I."/>
            <person name="Yamagata H."/>
            <person name="Yamada T."/>
            <person name="Ye Y."/>
            <person name="Shaw J.R."/>
            <person name="Andrews J."/>
            <person name="Crease T.J."/>
            <person name="Tang H."/>
            <person name="Lucas S.M."/>
            <person name="Robertson H.M."/>
            <person name="Bork P."/>
            <person name="Koonin E.V."/>
            <person name="Zdobnov E.M."/>
            <person name="Grigoriev I.V."/>
            <person name="Lynch M."/>
            <person name="Boore J.L."/>
        </authorList>
    </citation>
    <scope>NUCLEOTIDE SEQUENCE [LARGE SCALE GENOMIC DNA]</scope>
</reference>
<dbReference type="HOGENOM" id="CLU_1205844_0_0_1"/>
<name>E9H684_DAPPU</name>